<feature type="domain" description="Lipoxygenase" evidence="1">
    <location>
        <begin position="1"/>
        <end position="55"/>
    </location>
</feature>
<accession>A0ABD0R9Z9</accession>
<dbReference type="Gene3D" id="1.20.245.10">
    <property type="entry name" value="Lipoxygenase-1, Domain 5"/>
    <property type="match status" value="1"/>
</dbReference>
<dbReference type="AlphaFoldDB" id="A0ABD0R9Z9"/>
<protein>
    <recommendedName>
        <fullName evidence="1">Lipoxygenase domain-containing protein</fullName>
    </recommendedName>
</protein>
<evidence type="ECO:0000313" key="3">
    <source>
        <dbReference type="Proteomes" id="UP001529510"/>
    </source>
</evidence>
<sequence length="55" mass="6528">MYPDMYFTEQPAMEAIKTFRNKLEEVTKIIKSRNEKSTLPYWYLSPDKIPNSVAI</sequence>
<dbReference type="InterPro" id="IPR036226">
    <property type="entry name" value="LipOase_C_sf"/>
</dbReference>
<organism evidence="2 3">
    <name type="scientific">Cirrhinus mrigala</name>
    <name type="common">Mrigala</name>
    <dbReference type="NCBI Taxonomy" id="683832"/>
    <lineage>
        <taxon>Eukaryota</taxon>
        <taxon>Metazoa</taxon>
        <taxon>Chordata</taxon>
        <taxon>Craniata</taxon>
        <taxon>Vertebrata</taxon>
        <taxon>Euteleostomi</taxon>
        <taxon>Actinopterygii</taxon>
        <taxon>Neopterygii</taxon>
        <taxon>Teleostei</taxon>
        <taxon>Ostariophysi</taxon>
        <taxon>Cypriniformes</taxon>
        <taxon>Cyprinidae</taxon>
        <taxon>Labeoninae</taxon>
        <taxon>Labeonini</taxon>
        <taxon>Cirrhinus</taxon>
    </lineage>
</organism>
<evidence type="ECO:0000313" key="2">
    <source>
        <dbReference type="EMBL" id="KAL0194727.1"/>
    </source>
</evidence>
<name>A0ABD0R9Z9_CIRMR</name>
<proteinExistence type="predicted"/>
<comment type="caution">
    <text evidence="2">The sequence shown here is derived from an EMBL/GenBank/DDBJ whole genome shotgun (WGS) entry which is preliminary data.</text>
</comment>
<evidence type="ECO:0000259" key="1">
    <source>
        <dbReference type="PROSITE" id="PS51393"/>
    </source>
</evidence>
<dbReference type="InterPro" id="IPR013819">
    <property type="entry name" value="LipOase_C"/>
</dbReference>
<dbReference type="Proteomes" id="UP001529510">
    <property type="component" value="Unassembled WGS sequence"/>
</dbReference>
<reference evidence="2 3" key="1">
    <citation type="submission" date="2024-05" db="EMBL/GenBank/DDBJ databases">
        <title>Genome sequencing and assembly of Indian major carp, Cirrhinus mrigala (Hamilton, 1822).</title>
        <authorList>
            <person name="Mohindra V."/>
            <person name="Chowdhury L.M."/>
            <person name="Lal K."/>
            <person name="Jena J.K."/>
        </authorList>
    </citation>
    <scope>NUCLEOTIDE SEQUENCE [LARGE SCALE GENOMIC DNA]</scope>
    <source>
        <strain evidence="2">CM1030</strain>
        <tissue evidence="2">Blood</tissue>
    </source>
</reference>
<dbReference type="PROSITE" id="PS51393">
    <property type="entry name" value="LIPOXYGENASE_3"/>
    <property type="match status" value="1"/>
</dbReference>
<keyword evidence="3" id="KW-1185">Reference proteome</keyword>
<dbReference type="EMBL" id="JAMKFB020000004">
    <property type="protein sequence ID" value="KAL0194727.1"/>
    <property type="molecule type" value="Genomic_DNA"/>
</dbReference>
<feature type="non-terminal residue" evidence="2">
    <location>
        <position position="1"/>
    </location>
</feature>
<dbReference type="SUPFAM" id="SSF48484">
    <property type="entry name" value="Lipoxigenase"/>
    <property type="match status" value="1"/>
</dbReference>
<gene>
    <name evidence="2" type="ORF">M9458_008299</name>
</gene>